<dbReference type="AlphaFoldDB" id="A0A2V4B0U0"/>
<keyword evidence="2" id="KW-1185">Reference proteome</keyword>
<comment type="caution">
    <text evidence="1">The sequence shown here is derived from an EMBL/GenBank/DDBJ whole genome shotgun (WGS) entry which is preliminary data.</text>
</comment>
<dbReference type="RefSeq" id="WP_112281779.1">
    <property type="nucleotide sequence ID" value="NZ_MASW01000002.1"/>
</dbReference>
<proteinExistence type="predicted"/>
<evidence type="ECO:0000313" key="1">
    <source>
        <dbReference type="EMBL" id="PXY27766.1"/>
    </source>
</evidence>
<dbReference type="SUPFAM" id="SSF48452">
    <property type="entry name" value="TPR-like"/>
    <property type="match status" value="1"/>
</dbReference>
<protein>
    <submittedName>
        <fullName evidence="1">Uncharacterized protein</fullName>
    </submittedName>
</protein>
<dbReference type="EMBL" id="MASW01000002">
    <property type="protein sequence ID" value="PXY27766.1"/>
    <property type="molecule type" value="Genomic_DNA"/>
</dbReference>
<sequence>MGTSDNGRQARTVLEHEIREVRRQTLQEFADYAERFARQHGEPGTLSLRHLERLVAGRGPNGRPLGNLRPATARLLERIFGMPVSELLSPPTSHATPDDGELELRAGLRTAARVDGQVINLLYEQLRGIRRLDRQLGAVVAHGETTMKASQVARLLRHSLMPAQREQLAALLSEVCTLAGWQALDAGQVSTAWRFYENARTAAHESGNELFEVHAAAEQAFVLIDLGETAQAVELLCSAREQARASTPRILQAWLAAAYGEALAADGRRTQSLRAFDSSAALLPASSADADRPYVALDAVHLARWRGHALARVGELEAIEVLTSALDRLDPTFARAETSLRIDLASAFIAYGEPEQAHHHAEHARALAVEIGSARQQRRLSRLT</sequence>
<gene>
    <name evidence="1" type="ORF">BAY60_15415</name>
</gene>
<organism evidence="1 2">
    <name type="scientific">Prauserella muralis</name>
    <dbReference type="NCBI Taxonomy" id="588067"/>
    <lineage>
        <taxon>Bacteria</taxon>
        <taxon>Bacillati</taxon>
        <taxon>Actinomycetota</taxon>
        <taxon>Actinomycetes</taxon>
        <taxon>Pseudonocardiales</taxon>
        <taxon>Pseudonocardiaceae</taxon>
        <taxon>Prauserella</taxon>
    </lineage>
</organism>
<dbReference type="InterPro" id="IPR011990">
    <property type="entry name" value="TPR-like_helical_dom_sf"/>
</dbReference>
<reference evidence="1 2" key="1">
    <citation type="submission" date="2016-07" db="EMBL/GenBank/DDBJ databases">
        <title>Draft genome sequence of Prauserella muralis DSM 45305, isolated from a mould-covered wall in an indoor environment.</title>
        <authorList>
            <person name="Ruckert C."/>
            <person name="Albersmeier A."/>
            <person name="Jiang C.-L."/>
            <person name="Jiang Y."/>
            <person name="Kalinowski J."/>
            <person name="Schneider O."/>
            <person name="Winkler A."/>
            <person name="Zotchev S.B."/>
        </authorList>
    </citation>
    <scope>NUCLEOTIDE SEQUENCE [LARGE SCALE GENOMIC DNA]</scope>
    <source>
        <strain evidence="1 2">DSM 45305</strain>
    </source>
</reference>
<evidence type="ECO:0000313" key="2">
    <source>
        <dbReference type="Proteomes" id="UP000249915"/>
    </source>
</evidence>
<name>A0A2V4B0U0_9PSEU</name>
<dbReference type="OrthoDB" id="3576575at2"/>
<dbReference type="Gene3D" id="1.25.40.10">
    <property type="entry name" value="Tetratricopeptide repeat domain"/>
    <property type="match status" value="1"/>
</dbReference>
<accession>A0A2V4B0U0</accession>
<dbReference type="Proteomes" id="UP000249915">
    <property type="component" value="Unassembled WGS sequence"/>
</dbReference>